<keyword evidence="2" id="KW-0677">Repeat</keyword>
<keyword evidence="1" id="KW-0344">Guanine-nucleotide releasing factor</keyword>
<sequence length="547" mass="55354">MHLPCQTGGKGIFKKEAAGRKISGAKTVEKEITERPVPEEPAAERPVSKKLLAEKKTAGKKTAESKAATGNDGKAATGNDGKAATGNDSKAAAGNGDKAAIGNGDKAATGKTCGKKKQLYWAAGLIGCVGVGALLIIFLLIRGQGAMGAPIKKQQPAIAAGGVTAYYLSSSGHVWAWGGGEHGQLGNGSVRKVQAVPVQVAKLSHITEIAAGESTGYALDSSGHVWAWGDGLDGELGNGSLTKRQATPVRVSQLAHIVTVAAGEATGYALDESGHVWAWGDGENGELGNGTTGAPIGKDESGGEVYGAAVPVQVANLPHIVAIAASGVNGYALDASGGVWAWGDGRNCELGNGSTGNPIGIDSHKNVNYGATTPVRVSNLTQVRRIFTGGLGTACALTSSGQLWAWGNADGSLFNGSRTDPSAVPVRVLSPTDVREVVGGTFTSYALDTKGRVWASGDGTSGELGNGEAGLNAVTSNPVRVLNLTQIAAIAGGNSTGYALDSSNHVWAWGDGKDGELGNGTTGTCIGKGYYGIIFGADLPVQVLHLP</sequence>
<evidence type="ECO:0000256" key="4">
    <source>
        <dbReference type="SAM" id="Phobius"/>
    </source>
</evidence>
<evidence type="ECO:0000313" key="8">
    <source>
        <dbReference type="Proteomes" id="UP001071230"/>
    </source>
</evidence>
<keyword evidence="4" id="KW-0472">Membrane</keyword>
<accession>A0A8S0W970</accession>
<dbReference type="InterPro" id="IPR000408">
    <property type="entry name" value="Reg_chr_condens"/>
</dbReference>
<dbReference type="InterPro" id="IPR051553">
    <property type="entry name" value="Ran_GTPase-activating"/>
</dbReference>
<dbReference type="EMBL" id="LR746496">
    <property type="protein sequence ID" value="CAA7602369.1"/>
    <property type="molecule type" value="Genomic_DNA"/>
</dbReference>
<keyword evidence="4" id="KW-1133">Transmembrane helix</keyword>
<dbReference type="Proteomes" id="UP001071230">
    <property type="component" value="Unassembled WGS sequence"/>
</dbReference>
<proteinExistence type="predicted"/>
<dbReference type="PANTHER" id="PTHR45982:SF1">
    <property type="entry name" value="REGULATOR OF CHROMOSOME CONDENSATION"/>
    <property type="match status" value="1"/>
</dbReference>
<name>A0A8S0W970_9FIRM</name>
<feature type="region of interest" description="Disordered" evidence="3">
    <location>
        <begin position="1"/>
        <end position="111"/>
    </location>
</feature>
<evidence type="ECO:0000256" key="3">
    <source>
        <dbReference type="SAM" id="MobiDB-lite"/>
    </source>
</evidence>
<dbReference type="Proteomes" id="UP000836597">
    <property type="component" value="Chromosome"/>
</dbReference>
<dbReference type="Gene3D" id="2.130.10.30">
    <property type="entry name" value="Regulator of chromosome condensation 1/beta-lactamase-inhibitor protein II"/>
    <property type="match status" value="2"/>
</dbReference>
<dbReference type="InterPro" id="IPR009091">
    <property type="entry name" value="RCC1/BLIP-II"/>
</dbReference>
<dbReference type="GO" id="GO:0005737">
    <property type="term" value="C:cytoplasm"/>
    <property type="evidence" value="ECO:0007669"/>
    <property type="project" value="TreeGrafter"/>
</dbReference>
<dbReference type="Pfam" id="PF25390">
    <property type="entry name" value="WD40_RLD"/>
    <property type="match status" value="1"/>
</dbReference>
<dbReference type="GO" id="GO:0005085">
    <property type="term" value="F:guanyl-nucleotide exchange factor activity"/>
    <property type="evidence" value="ECO:0007669"/>
    <property type="project" value="TreeGrafter"/>
</dbReference>
<evidence type="ECO:0000256" key="1">
    <source>
        <dbReference type="ARBA" id="ARBA00022658"/>
    </source>
</evidence>
<dbReference type="PRINTS" id="PR00633">
    <property type="entry name" value="RCCNDNSATION"/>
</dbReference>
<dbReference type="PROSITE" id="PS50012">
    <property type="entry name" value="RCC1_3"/>
    <property type="match status" value="6"/>
</dbReference>
<reference evidence="6" key="2">
    <citation type="submission" date="2020-01" db="EMBL/GenBank/DDBJ databases">
        <authorList>
            <person name="Hornung B."/>
        </authorList>
    </citation>
    <scope>NUCLEOTIDE SEQUENCE</scope>
    <source>
        <strain evidence="6">PacBioINE</strain>
    </source>
</reference>
<dbReference type="EMBL" id="CDGJ01000081">
    <property type="protein sequence ID" value="CEJ08396.1"/>
    <property type="molecule type" value="Genomic_DNA"/>
</dbReference>
<dbReference type="PANTHER" id="PTHR45982">
    <property type="entry name" value="REGULATOR OF CHROMOSOME CONDENSATION"/>
    <property type="match status" value="1"/>
</dbReference>
<evidence type="ECO:0000313" key="7">
    <source>
        <dbReference type="EMBL" id="CEJ08396.1"/>
    </source>
</evidence>
<reference evidence="7" key="1">
    <citation type="submission" date="2014-11" db="EMBL/GenBank/DDBJ databases">
        <authorList>
            <person name="Hornung B.V."/>
        </authorList>
    </citation>
    <scope>NUCLEOTIDE SEQUENCE</scope>
    <source>
        <strain evidence="7">INE</strain>
    </source>
</reference>
<protein>
    <submittedName>
        <fullName evidence="7">RCC1 domain-containing protein, alpha-tubulin suppressor</fullName>
    </submittedName>
    <submittedName>
        <fullName evidence="6">Regulator of chromosome condensation (RCC1) repeat profile</fullName>
    </submittedName>
</protein>
<organism evidence="6">
    <name type="scientific">Acididesulfobacillus acetoxydans</name>
    <dbReference type="NCBI Taxonomy" id="1561005"/>
    <lineage>
        <taxon>Bacteria</taxon>
        <taxon>Bacillati</taxon>
        <taxon>Bacillota</taxon>
        <taxon>Clostridia</taxon>
        <taxon>Eubacteriales</taxon>
        <taxon>Peptococcaceae</taxon>
        <taxon>Acididesulfobacillus</taxon>
    </lineage>
</organism>
<evidence type="ECO:0000259" key="5">
    <source>
        <dbReference type="Pfam" id="PF25390"/>
    </source>
</evidence>
<dbReference type="KEGG" id="aacx:DEACI_3043"/>
<evidence type="ECO:0000256" key="2">
    <source>
        <dbReference type="ARBA" id="ARBA00022737"/>
    </source>
</evidence>
<feature type="transmembrane region" description="Helical" evidence="4">
    <location>
        <begin position="119"/>
        <end position="141"/>
    </location>
</feature>
<dbReference type="SUPFAM" id="SSF50985">
    <property type="entry name" value="RCC1/BLIP-II"/>
    <property type="match status" value="2"/>
</dbReference>
<feature type="domain" description="RCC1-like" evidence="5">
    <location>
        <begin position="156"/>
        <end position="467"/>
    </location>
</feature>
<evidence type="ECO:0000313" key="6">
    <source>
        <dbReference type="EMBL" id="CAA7602369.1"/>
    </source>
</evidence>
<dbReference type="InterPro" id="IPR058923">
    <property type="entry name" value="RCC1-like_dom"/>
</dbReference>
<keyword evidence="8" id="KW-1185">Reference proteome</keyword>
<dbReference type="AlphaFoldDB" id="A0A8S0W970"/>
<gene>
    <name evidence="7" type="ORF">DEACI_2872</name>
    <name evidence="6" type="ORF">DEACI_3043</name>
</gene>
<keyword evidence="4" id="KW-0812">Transmembrane</keyword>
<feature type="compositionally biased region" description="Basic and acidic residues" evidence="3">
    <location>
        <begin position="27"/>
        <end position="64"/>
    </location>
</feature>